<dbReference type="PATRIC" id="fig|148814.15.peg.298"/>
<organism evidence="9 10">
    <name type="scientific">Apilactobacillus kunkeei</name>
    <dbReference type="NCBI Taxonomy" id="148814"/>
    <lineage>
        <taxon>Bacteria</taxon>
        <taxon>Bacillati</taxon>
        <taxon>Bacillota</taxon>
        <taxon>Bacilli</taxon>
        <taxon>Lactobacillales</taxon>
        <taxon>Lactobacillaceae</taxon>
        <taxon>Apilactobacillus</taxon>
    </lineage>
</organism>
<keyword evidence="10" id="KW-1185">Reference proteome</keyword>
<comment type="caution">
    <text evidence="9">The sequence shown here is derived from an EMBL/GenBank/DDBJ whole genome shotgun (WGS) entry which is preliminary data.</text>
</comment>
<keyword evidence="2" id="KW-0813">Transport</keyword>
<keyword evidence="5" id="KW-0812">Transmembrane</keyword>
<comment type="subcellular location">
    <subcellularLocation>
        <location evidence="1">Cell membrane</location>
        <topology evidence="1">Multi-pass membrane protein</topology>
    </subcellularLocation>
</comment>
<dbReference type="EMBL" id="JXCY01000002">
    <property type="protein sequence ID" value="KOY77180.1"/>
    <property type="molecule type" value="Genomic_DNA"/>
</dbReference>
<evidence type="ECO:0000256" key="7">
    <source>
        <dbReference type="ARBA" id="ARBA00023136"/>
    </source>
</evidence>
<dbReference type="InterPro" id="IPR003352">
    <property type="entry name" value="PTS_EIIC"/>
</dbReference>
<keyword evidence="7" id="KW-0472">Membrane</keyword>
<evidence type="ECO:0000313" key="9">
    <source>
        <dbReference type="EMBL" id="KOY77180.1"/>
    </source>
</evidence>
<name>A0A0M9DE38_9LACO</name>
<keyword evidence="6" id="KW-1133">Transmembrane helix</keyword>
<dbReference type="Proteomes" id="UP000037778">
    <property type="component" value="Unassembled WGS sequence"/>
</dbReference>
<sequence>MINATKDDSPQMNAANLAHVEVKSGFKDSVYLVFNGVSNAILVTLGVGLLLGAIANFVHWTALAEIGLICQYLMAPAIGAAVASQLKTNTLVLFSSMIAATVGANNVFFTSAVTNAVTATGHVLPQPAGSAVFMIGQPVSALGGAVVATIIGKYLTGKTPLDMFLVPFAATFVGCVAALGFATVTTPALVWLSGVIAKTMVINPFIGGLVISVVWAMFLMTPASSAALAIAVMLDPLSSGAALLGTTAQFVSYTVMSYRVNKPGANIAQGLITPKVQFGNITKNPYIAIPGIVSAAVIGPVGTLVFHFSVSYKIAGLGLNSLIAPITLASESMPKLAIYVVLGVVVPAVISVVLVKVLKAAHKIKNDDMKIDLV</sequence>
<evidence type="ECO:0000259" key="8">
    <source>
        <dbReference type="Pfam" id="PF13303"/>
    </source>
</evidence>
<evidence type="ECO:0000256" key="5">
    <source>
        <dbReference type="ARBA" id="ARBA00022692"/>
    </source>
</evidence>
<dbReference type="Pfam" id="PF13303">
    <property type="entry name" value="PTS_EIIC_2"/>
    <property type="match status" value="1"/>
</dbReference>
<evidence type="ECO:0000256" key="4">
    <source>
        <dbReference type="ARBA" id="ARBA00022597"/>
    </source>
</evidence>
<dbReference type="AlphaFoldDB" id="A0A0M9DE38"/>
<dbReference type="GO" id="GO:0008982">
    <property type="term" value="F:protein-N(PI)-phosphohistidine-sugar phosphotransferase activity"/>
    <property type="evidence" value="ECO:0007669"/>
    <property type="project" value="InterPro"/>
</dbReference>
<evidence type="ECO:0000256" key="6">
    <source>
        <dbReference type="ARBA" id="ARBA00022989"/>
    </source>
</evidence>
<gene>
    <name evidence="9" type="ORF">RZ71_10930</name>
</gene>
<reference evidence="9 10" key="1">
    <citation type="journal article" date="2015" name="Genome Biol. Evol.">
        <title>Functionally Structured Genomes in Lactobacillus kunkeei Colonizing the Honey Crop and Food Products of Honeybees and Stingless Bees.</title>
        <authorList>
            <person name="Tamarit D."/>
            <person name="Ellegaard K.M."/>
            <person name="Wikander J."/>
            <person name="Olofsson T."/>
            <person name="Vasquez A."/>
            <person name="Andersson S.G."/>
        </authorList>
    </citation>
    <scope>NUCLEOTIDE SEQUENCE [LARGE SCALE GENOMIC DNA]</scope>
    <source>
        <strain evidence="9 10">LAko</strain>
    </source>
</reference>
<evidence type="ECO:0000313" key="10">
    <source>
        <dbReference type="Proteomes" id="UP000037778"/>
    </source>
</evidence>
<proteinExistence type="predicted"/>
<dbReference type="GO" id="GO:0005886">
    <property type="term" value="C:plasma membrane"/>
    <property type="evidence" value="ECO:0007669"/>
    <property type="project" value="UniProtKB-SubCell"/>
</dbReference>
<dbReference type="GO" id="GO:0009401">
    <property type="term" value="P:phosphoenolpyruvate-dependent sugar phosphotransferase system"/>
    <property type="evidence" value="ECO:0007669"/>
    <property type="project" value="InterPro"/>
</dbReference>
<evidence type="ECO:0000256" key="1">
    <source>
        <dbReference type="ARBA" id="ARBA00004651"/>
    </source>
</evidence>
<feature type="domain" description="Phosphotransferase system EIIC" evidence="8">
    <location>
        <begin position="33"/>
        <end position="370"/>
    </location>
</feature>
<protein>
    <submittedName>
        <fullName evidence="9">Putative integral membrane protein</fullName>
    </submittedName>
</protein>
<evidence type="ECO:0000256" key="3">
    <source>
        <dbReference type="ARBA" id="ARBA00022475"/>
    </source>
</evidence>
<keyword evidence="4" id="KW-0762">Sugar transport</keyword>
<evidence type="ECO:0000256" key="2">
    <source>
        <dbReference type="ARBA" id="ARBA00022448"/>
    </source>
</evidence>
<accession>A0A0M9DE38</accession>
<keyword evidence="3" id="KW-1003">Cell membrane</keyword>